<dbReference type="Gene3D" id="3.30.70.120">
    <property type="match status" value="1"/>
</dbReference>
<dbReference type="PANTHER" id="PTHR38456">
    <property type="entry name" value="CYCLIC DI-AMP RECEPTOR A"/>
    <property type="match status" value="1"/>
</dbReference>
<dbReference type="InterPro" id="IPR010375">
    <property type="entry name" value="CdAMP_rec"/>
</dbReference>
<dbReference type="Pfam" id="PF06153">
    <property type="entry name" value="CdAMP_rec"/>
    <property type="match status" value="1"/>
</dbReference>
<evidence type="ECO:0000313" key="2">
    <source>
        <dbReference type="Proteomes" id="UP000886758"/>
    </source>
</evidence>
<evidence type="ECO:0000313" key="1">
    <source>
        <dbReference type="EMBL" id="HIT49737.1"/>
    </source>
</evidence>
<proteinExistence type="predicted"/>
<reference evidence="1" key="2">
    <citation type="journal article" date="2021" name="PeerJ">
        <title>Extensive microbial diversity within the chicken gut microbiome revealed by metagenomics and culture.</title>
        <authorList>
            <person name="Gilroy R."/>
            <person name="Ravi A."/>
            <person name="Getino M."/>
            <person name="Pursley I."/>
            <person name="Horton D.L."/>
            <person name="Alikhan N.F."/>
            <person name="Baker D."/>
            <person name="Gharbi K."/>
            <person name="Hall N."/>
            <person name="Watson M."/>
            <person name="Adriaenssens E.M."/>
            <person name="Foster-Nyarko E."/>
            <person name="Jarju S."/>
            <person name="Secka A."/>
            <person name="Antonio M."/>
            <person name="Oren A."/>
            <person name="Chaudhuri R.R."/>
            <person name="La Ragione R."/>
            <person name="Hildebrand F."/>
            <person name="Pallen M.J."/>
        </authorList>
    </citation>
    <scope>NUCLEOTIDE SEQUENCE</scope>
    <source>
        <strain evidence="1">ChiW17-6978</strain>
    </source>
</reference>
<protein>
    <submittedName>
        <fullName evidence="1">Cyclic-di-AMP receptor</fullName>
    </submittedName>
</protein>
<dbReference type="AlphaFoldDB" id="A0A9D1GPW7"/>
<dbReference type="Proteomes" id="UP000886758">
    <property type="component" value="Unassembled WGS sequence"/>
</dbReference>
<gene>
    <name evidence="1" type="ORF">IAD46_01790</name>
</gene>
<dbReference type="InterPro" id="IPR011322">
    <property type="entry name" value="N-reg_PII-like_a/b"/>
</dbReference>
<name>A0A9D1GPW7_9MOLU</name>
<dbReference type="PANTHER" id="PTHR38456:SF1">
    <property type="entry name" value="CYCLIC DI-AMP RECEPTOR A"/>
    <property type="match status" value="1"/>
</dbReference>
<comment type="caution">
    <text evidence="1">The sequence shown here is derived from an EMBL/GenBank/DDBJ whole genome shotgun (WGS) entry which is preliminary data.</text>
</comment>
<dbReference type="SUPFAM" id="SSF54913">
    <property type="entry name" value="GlnB-like"/>
    <property type="match status" value="1"/>
</dbReference>
<sequence length="108" mass="11725">MKMITAIINKMDANDVSEQLTEAGFMFTKIGSTGGFLRKGNVTLLIGVNDDQVTEVLDIIRKNSAQRMENVPTVSTGNQSILSYPNTAQVLVGGATVFVTDVTHFEKM</sequence>
<organism evidence="1 2">
    <name type="scientific">Candidatus Pelethenecus faecipullorum</name>
    <dbReference type="NCBI Taxonomy" id="2840900"/>
    <lineage>
        <taxon>Bacteria</taxon>
        <taxon>Bacillati</taxon>
        <taxon>Mycoplasmatota</taxon>
        <taxon>Mollicutes</taxon>
        <taxon>Candidatus Pelethenecus</taxon>
    </lineage>
</organism>
<dbReference type="InterPro" id="IPR015867">
    <property type="entry name" value="N-reg_PII/ATP_PRibTrfase_C"/>
</dbReference>
<keyword evidence="1" id="KW-0675">Receptor</keyword>
<accession>A0A9D1GPW7</accession>
<dbReference type="EMBL" id="DVLF01000059">
    <property type="protein sequence ID" value="HIT49737.1"/>
    <property type="molecule type" value="Genomic_DNA"/>
</dbReference>
<reference evidence="1" key="1">
    <citation type="submission" date="2020-10" db="EMBL/GenBank/DDBJ databases">
        <authorList>
            <person name="Gilroy R."/>
        </authorList>
    </citation>
    <scope>NUCLEOTIDE SEQUENCE</scope>
    <source>
        <strain evidence="1">ChiW17-6978</strain>
    </source>
</reference>